<comment type="caution">
    <text evidence="2">The sequence shown here is derived from an EMBL/GenBank/DDBJ whole genome shotgun (WGS) entry which is preliminary data.</text>
</comment>
<sequence length="36" mass="4083">MTSVLLLLEKPQEVEQSPSLRPLLPFHTPHKSVTDN</sequence>
<dbReference type="AlphaFoldDB" id="Q4SA78"/>
<organism evidence="2">
    <name type="scientific">Tetraodon nigroviridis</name>
    <name type="common">Spotted green pufferfish</name>
    <name type="synonym">Chelonodon nigroviridis</name>
    <dbReference type="NCBI Taxonomy" id="99883"/>
    <lineage>
        <taxon>Eukaryota</taxon>
        <taxon>Metazoa</taxon>
        <taxon>Chordata</taxon>
        <taxon>Craniata</taxon>
        <taxon>Vertebrata</taxon>
        <taxon>Euteleostomi</taxon>
        <taxon>Actinopterygii</taxon>
        <taxon>Neopterygii</taxon>
        <taxon>Teleostei</taxon>
        <taxon>Neoteleostei</taxon>
        <taxon>Acanthomorphata</taxon>
        <taxon>Eupercaria</taxon>
        <taxon>Tetraodontiformes</taxon>
        <taxon>Tetradontoidea</taxon>
        <taxon>Tetraodontidae</taxon>
        <taxon>Tetraodon</taxon>
    </lineage>
</organism>
<proteinExistence type="predicted"/>
<accession>Q4SA78</accession>
<reference evidence="2" key="2">
    <citation type="submission" date="2004-02" db="EMBL/GenBank/DDBJ databases">
        <authorList>
            <consortium name="Genoscope"/>
            <consortium name="Whitehead Institute Centre for Genome Research"/>
        </authorList>
    </citation>
    <scope>NUCLEOTIDE SEQUENCE</scope>
</reference>
<dbReference type="KEGG" id="tng:GSTEN00021574G001"/>
<protein>
    <submittedName>
        <fullName evidence="2">(spotted green pufferfish) hypothetical protein</fullName>
    </submittedName>
</protein>
<reference evidence="2" key="1">
    <citation type="journal article" date="2004" name="Nature">
        <title>Genome duplication in the teleost fish Tetraodon nigroviridis reveals the early vertebrate proto-karyotype.</title>
        <authorList>
            <person name="Jaillon O."/>
            <person name="Aury J.-M."/>
            <person name="Brunet F."/>
            <person name="Petit J.-L."/>
            <person name="Stange-Thomann N."/>
            <person name="Mauceli E."/>
            <person name="Bouneau L."/>
            <person name="Fischer C."/>
            <person name="Ozouf-Costaz C."/>
            <person name="Bernot A."/>
            <person name="Nicaud S."/>
            <person name="Jaffe D."/>
            <person name="Fisher S."/>
            <person name="Lutfalla G."/>
            <person name="Dossat C."/>
            <person name="Segurens B."/>
            <person name="Dasilva C."/>
            <person name="Salanoubat M."/>
            <person name="Levy M."/>
            <person name="Boudet N."/>
            <person name="Castellano S."/>
            <person name="Anthouard V."/>
            <person name="Jubin C."/>
            <person name="Castelli V."/>
            <person name="Katinka M."/>
            <person name="Vacherie B."/>
            <person name="Biemont C."/>
            <person name="Skalli Z."/>
            <person name="Cattolico L."/>
            <person name="Poulain J."/>
            <person name="De Berardinis V."/>
            <person name="Cruaud C."/>
            <person name="Duprat S."/>
            <person name="Brottier P."/>
            <person name="Coutanceau J.-P."/>
            <person name="Gouzy J."/>
            <person name="Parra G."/>
            <person name="Lardier G."/>
            <person name="Chapple C."/>
            <person name="McKernan K.J."/>
            <person name="McEwan P."/>
            <person name="Bosak S."/>
            <person name="Kellis M."/>
            <person name="Volff J.-N."/>
            <person name="Guigo R."/>
            <person name="Zody M.C."/>
            <person name="Mesirov J."/>
            <person name="Lindblad-Toh K."/>
            <person name="Birren B."/>
            <person name="Nusbaum C."/>
            <person name="Kahn D."/>
            <person name="Robinson-Rechavi M."/>
            <person name="Laudet V."/>
            <person name="Schachter V."/>
            <person name="Quetier F."/>
            <person name="Saurin W."/>
            <person name="Scarpelli C."/>
            <person name="Wincker P."/>
            <person name="Lander E.S."/>
            <person name="Weissenbach J."/>
            <person name="Roest Crollius H."/>
        </authorList>
    </citation>
    <scope>NUCLEOTIDE SEQUENCE [LARGE SCALE GENOMIC DNA]</scope>
</reference>
<name>Q4SA78_TETNG</name>
<gene>
    <name evidence="2" type="ORF">GSTENG00021574001</name>
</gene>
<dbReference type="EMBL" id="CAAE01014692">
    <property type="protein sequence ID" value="CAG02454.1"/>
    <property type="molecule type" value="Genomic_DNA"/>
</dbReference>
<feature type="region of interest" description="Disordered" evidence="1">
    <location>
        <begin position="1"/>
        <end position="36"/>
    </location>
</feature>
<evidence type="ECO:0000313" key="2">
    <source>
        <dbReference type="EMBL" id="CAG02454.1"/>
    </source>
</evidence>
<evidence type="ECO:0000256" key="1">
    <source>
        <dbReference type="SAM" id="MobiDB-lite"/>
    </source>
</evidence>